<dbReference type="AlphaFoldDB" id="A0A7X5AUL1"/>
<organism evidence="1 2">
    <name type="scientific">Photobacterium halotolerans</name>
    <dbReference type="NCBI Taxonomy" id="265726"/>
    <lineage>
        <taxon>Bacteria</taxon>
        <taxon>Pseudomonadati</taxon>
        <taxon>Pseudomonadota</taxon>
        <taxon>Gammaproteobacteria</taxon>
        <taxon>Vibrionales</taxon>
        <taxon>Vibrionaceae</taxon>
        <taxon>Photobacterium</taxon>
    </lineage>
</organism>
<dbReference type="PROSITE" id="PS51257">
    <property type="entry name" value="PROKAR_LIPOPROTEIN"/>
    <property type="match status" value="1"/>
</dbReference>
<reference evidence="1 2" key="1">
    <citation type="submission" date="2017-05" db="EMBL/GenBank/DDBJ databases">
        <title>High clonality and local adaptation shapes Vibrionaceae linages within an endangered oasis.</title>
        <authorList>
            <person name="Vazquez-Rosas-Landa M."/>
        </authorList>
    </citation>
    <scope>NUCLEOTIDE SEQUENCE [LARGE SCALE GENOMIC DNA]</scope>
    <source>
        <strain evidence="1 2">P46_P4S1P180</strain>
    </source>
</reference>
<dbReference type="EMBL" id="WXWW01000189">
    <property type="protein sequence ID" value="NAW66065.1"/>
    <property type="molecule type" value="Genomic_DNA"/>
</dbReference>
<gene>
    <name evidence="1" type="ORF">CAG72_12645</name>
</gene>
<name>A0A7X5AUL1_9GAMM</name>
<proteinExistence type="predicted"/>
<dbReference type="Proteomes" id="UP000465712">
    <property type="component" value="Unassembled WGS sequence"/>
</dbReference>
<dbReference type="RefSeq" id="WP_161445343.1">
    <property type="nucleotide sequence ID" value="NZ_WXWW01000189.1"/>
</dbReference>
<evidence type="ECO:0000313" key="1">
    <source>
        <dbReference type="EMBL" id="NAW66065.1"/>
    </source>
</evidence>
<evidence type="ECO:0008006" key="3">
    <source>
        <dbReference type="Google" id="ProtNLM"/>
    </source>
</evidence>
<protein>
    <recommendedName>
        <fullName evidence="3">Lipoprotein</fullName>
    </recommendedName>
</protein>
<evidence type="ECO:0000313" key="2">
    <source>
        <dbReference type="Proteomes" id="UP000465712"/>
    </source>
</evidence>
<comment type="caution">
    <text evidence="1">The sequence shown here is derived from an EMBL/GenBank/DDBJ whole genome shotgun (WGS) entry which is preliminary data.</text>
</comment>
<sequence>MSYHRSIFITSVTALGLILLQGCSSGDDETSAQAPTTSPIDKTMNIYLPARTDKKPNTKNPVFQFTNVAYFRENLEYDNPAQFTIFDDGTWEFYAERIINNKVTGGEDNSGGAWTQTFYVKYYSDWDQYKKICAGSILHANNYDLATAKYNVELRNYKQSGFDSVLKEKLPQIRCIDAYQQWHQ</sequence>
<accession>A0A7X5AUL1</accession>